<evidence type="ECO:0000256" key="1">
    <source>
        <dbReference type="SAM" id="Phobius"/>
    </source>
</evidence>
<dbReference type="OrthoDB" id="2138282at2759"/>
<keyword evidence="1" id="KW-0472">Membrane</keyword>
<proteinExistence type="predicted"/>
<sequence length="362" mass="40073">HRVSPELSKFLRVELQTVEVTRVRWRGYRNKAIAMVYYRHWFFMLLEIVPIALVLVQLFFPLVASIPLSSVEDGSVQMAVEDDDPLKDFVSSVTNNTLERRYGLRVNDIDDVYLISASHKDESAEAKRQEAGESSMLPSWFASALMARRLLAFSTIGSVSSVYPHGLQSDSRAPPAVAGMPISLPEYIADCEESLSIDGDDIGEGNPIFLGLYVSTTFRNAAAGSNISLSIDWWNHLHQTAPLYPDFPLSAVGLPRLSLIGYVNPLTIPLPKDTEAALETCYLAAHPDAKAWLPGSPNSPHAGFWARMAVTQAYWIGGFGDTQRIGWINMTEWTGIRRKCSLPGIGDGRGWDDIKLPGEKGY</sequence>
<feature type="transmembrane region" description="Helical" evidence="1">
    <location>
        <begin position="41"/>
        <end position="60"/>
    </location>
</feature>
<dbReference type="PANTHER" id="PTHR37273">
    <property type="entry name" value="CHROMOSOME 8, WHOLE GENOME SHOTGUN SEQUENCE"/>
    <property type="match status" value="1"/>
</dbReference>
<dbReference type="EMBL" id="NPHW01006328">
    <property type="protein sequence ID" value="OXV05887.1"/>
    <property type="molecule type" value="Genomic_DNA"/>
</dbReference>
<keyword evidence="4" id="KW-1185">Reference proteome</keyword>
<evidence type="ECO:0000259" key="2">
    <source>
        <dbReference type="Pfam" id="PF13883"/>
    </source>
</evidence>
<reference evidence="3 4" key="1">
    <citation type="journal article" date="2015" name="Environ. Microbiol.">
        <title>Metagenome sequence of Elaphomyces granulatus from sporocarp tissue reveals Ascomycota ectomycorrhizal fingerprints of genome expansion and a Proteobacteria-rich microbiome.</title>
        <authorList>
            <person name="Quandt C.A."/>
            <person name="Kohler A."/>
            <person name="Hesse C.N."/>
            <person name="Sharpton T.J."/>
            <person name="Martin F."/>
            <person name="Spatafora J.W."/>
        </authorList>
    </citation>
    <scope>NUCLEOTIDE SEQUENCE [LARGE SCALE GENOMIC DNA]</scope>
    <source>
        <strain evidence="3 4">OSC145934</strain>
    </source>
</reference>
<comment type="caution">
    <text evidence="3">The sequence shown here is derived from an EMBL/GenBank/DDBJ whole genome shotgun (WGS) entry which is preliminary data.</text>
</comment>
<evidence type="ECO:0000313" key="4">
    <source>
        <dbReference type="Proteomes" id="UP000243515"/>
    </source>
</evidence>
<accession>A0A232LPZ9</accession>
<feature type="domain" description="CREG-like beta-barrel" evidence="2">
    <location>
        <begin position="143"/>
        <end position="332"/>
    </location>
</feature>
<keyword evidence="1" id="KW-0812">Transmembrane</keyword>
<dbReference type="PANTHER" id="PTHR37273:SF1">
    <property type="entry name" value="ADL397C-AP"/>
    <property type="match status" value="1"/>
</dbReference>
<dbReference type="InterPro" id="IPR012349">
    <property type="entry name" value="Split_barrel_FMN-bd"/>
</dbReference>
<evidence type="ECO:0000313" key="3">
    <source>
        <dbReference type="EMBL" id="OXV05887.1"/>
    </source>
</evidence>
<protein>
    <recommendedName>
        <fullName evidence="2">CREG-like beta-barrel domain-containing protein</fullName>
    </recommendedName>
</protein>
<dbReference type="Pfam" id="PF13883">
    <property type="entry name" value="CREG_beta-barrel"/>
    <property type="match status" value="1"/>
</dbReference>
<dbReference type="AlphaFoldDB" id="A0A232LPZ9"/>
<organism evidence="3 4">
    <name type="scientific">Elaphomyces granulatus</name>
    <dbReference type="NCBI Taxonomy" id="519963"/>
    <lineage>
        <taxon>Eukaryota</taxon>
        <taxon>Fungi</taxon>
        <taxon>Dikarya</taxon>
        <taxon>Ascomycota</taxon>
        <taxon>Pezizomycotina</taxon>
        <taxon>Eurotiomycetes</taxon>
        <taxon>Eurotiomycetidae</taxon>
        <taxon>Eurotiales</taxon>
        <taxon>Elaphomycetaceae</taxon>
        <taxon>Elaphomyces</taxon>
    </lineage>
</organism>
<feature type="non-terminal residue" evidence="3">
    <location>
        <position position="1"/>
    </location>
</feature>
<dbReference type="Gene3D" id="2.30.110.10">
    <property type="entry name" value="Electron Transport, Fmn-binding Protein, Chain A"/>
    <property type="match status" value="1"/>
</dbReference>
<name>A0A232LPZ9_9EURO</name>
<dbReference type="InterPro" id="IPR055343">
    <property type="entry name" value="CREG_beta-barrel"/>
</dbReference>
<gene>
    <name evidence="3" type="ORF">Egran_06345</name>
</gene>
<dbReference type="SUPFAM" id="SSF50475">
    <property type="entry name" value="FMN-binding split barrel"/>
    <property type="match status" value="1"/>
</dbReference>
<dbReference type="Proteomes" id="UP000243515">
    <property type="component" value="Unassembled WGS sequence"/>
</dbReference>
<keyword evidence="1" id="KW-1133">Transmembrane helix</keyword>